<feature type="chain" id="PRO_5041490631" description="Peroxidase" evidence="20">
    <location>
        <begin position="26"/>
        <end position="305"/>
    </location>
</feature>
<feature type="binding site" evidence="17">
    <location>
        <position position="69"/>
    </location>
    <ligand>
        <name>Ca(2+)</name>
        <dbReference type="ChEBI" id="CHEBI:29108"/>
        <label>1</label>
    </ligand>
</feature>
<dbReference type="GO" id="GO:0140825">
    <property type="term" value="F:lactoperoxidase activity"/>
    <property type="evidence" value="ECO:0007669"/>
    <property type="project" value="UniProtKB-EC"/>
</dbReference>
<keyword evidence="6 20" id="KW-0575">Peroxidase</keyword>
<feature type="binding site" evidence="17">
    <location>
        <position position="78"/>
    </location>
    <ligand>
        <name>Ca(2+)</name>
        <dbReference type="ChEBI" id="CHEBI:29108"/>
        <label>1</label>
    </ligand>
</feature>
<feature type="binding site" evidence="17">
    <location>
        <position position="72"/>
    </location>
    <ligand>
        <name>Ca(2+)</name>
        <dbReference type="ChEBI" id="CHEBI:29108"/>
        <label>1</label>
    </ligand>
</feature>
<evidence type="ECO:0000256" key="12">
    <source>
        <dbReference type="ARBA" id="ARBA00023157"/>
    </source>
</evidence>
<evidence type="ECO:0000256" key="11">
    <source>
        <dbReference type="ARBA" id="ARBA00023004"/>
    </source>
</evidence>
<evidence type="ECO:0000256" key="14">
    <source>
        <dbReference type="ARBA" id="ARBA00023324"/>
    </source>
</evidence>
<dbReference type="Pfam" id="PF00141">
    <property type="entry name" value="peroxidase"/>
    <property type="match status" value="1"/>
</dbReference>
<evidence type="ECO:0000256" key="7">
    <source>
        <dbReference type="ARBA" id="ARBA00022617"/>
    </source>
</evidence>
<dbReference type="PRINTS" id="PR00458">
    <property type="entry name" value="PEROXIDASE"/>
</dbReference>
<dbReference type="Gene3D" id="1.10.420.10">
    <property type="entry name" value="Peroxidase, domain 2"/>
    <property type="match status" value="1"/>
</dbReference>
<dbReference type="GO" id="GO:0046872">
    <property type="term" value="F:metal ion binding"/>
    <property type="evidence" value="ECO:0007669"/>
    <property type="project" value="UniProtKB-UniRule"/>
</dbReference>
<dbReference type="InterPro" id="IPR019794">
    <property type="entry name" value="Peroxidases_AS"/>
</dbReference>
<feature type="binding site" evidence="17">
    <location>
        <position position="76"/>
    </location>
    <ligand>
        <name>Ca(2+)</name>
        <dbReference type="ChEBI" id="CHEBI:29108"/>
        <label>1</label>
    </ligand>
</feature>
<reference evidence="22" key="1">
    <citation type="submission" date="2023-04" db="EMBL/GenBank/DDBJ databases">
        <authorList>
            <person name="Vijverberg K."/>
            <person name="Xiong W."/>
            <person name="Schranz E."/>
        </authorList>
    </citation>
    <scope>NUCLEOTIDE SEQUENCE</scope>
</reference>
<dbReference type="Proteomes" id="UP001177003">
    <property type="component" value="Chromosome 0"/>
</dbReference>
<dbReference type="PROSITE" id="PS00436">
    <property type="entry name" value="PEROXIDASE_2"/>
    <property type="match status" value="1"/>
</dbReference>
<comment type="cofactor">
    <cofactor evidence="17 20">
        <name>Ca(2+)</name>
        <dbReference type="ChEBI" id="CHEBI:29108"/>
    </cofactor>
    <text evidence="17 20">Binds 2 calcium ions per subunit.</text>
</comment>
<dbReference type="InterPro" id="IPR000823">
    <property type="entry name" value="Peroxidase_pln"/>
</dbReference>
<evidence type="ECO:0000256" key="4">
    <source>
        <dbReference type="ARBA" id="ARBA00012313"/>
    </source>
</evidence>
<dbReference type="GO" id="GO:0042744">
    <property type="term" value="P:hydrogen peroxide catabolic process"/>
    <property type="evidence" value="ECO:0007669"/>
    <property type="project" value="UniProtKB-KW"/>
</dbReference>
<keyword evidence="8 17" id="KW-0479">Metal-binding</keyword>
<sequence length="305" mass="33814">MAIQKHISLLLQFLLVALVFDIANGYPLKLGFYQKTCPRAEAIVKRTTANYIYRAPSLAAALLRMQFHDCFVRGCDGSVLINSTRKKPSGERRNSKSFPQRISNILSLVARDAIHQIRGPYWPVPLGRRDGRVSIASESFTLPAPFANITQLKAQFVSKGLSVKDLVVLSGGHTIGISHCSTIATRLYNFTGKGDTDPSLDPRYVPELKRKCFPTDTTTLLAMDPGSSKTFDEDYYSVVLKRRGLFQSDAALLNDKTTSAYVKLQAKSHGYTFFKDFQASMVKMGKIGVLTGKAGEIRRHCALIN</sequence>
<feature type="binding site" evidence="17">
    <location>
        <position position="232"/>
    </location>
    <ligand>
        <name>Ca(2+)</name>
        <dbReference type="ChEBI" id="CHEBI:29108"/>
        <label>2</label>
    </ligand>
</feature>
<comment type="catalytic activity">
    <reaction evidence="1 20">
        <text>2 a phenolic donor + H2O2 = 2 a phenolic radical donor + 2 H2O</text>
        <dbReference type="Rhea" id="RHEA:56136"/>
        <dbReference type="ChEBI" id="CHEBI:15377"/>
        <dbReference type="ChEBI" id="CHEBI:16240"/>
        <dbReference type="ChEBI" id="CHEBI:139520"/>
        <dbReference type="ChEBI" id="CHEBI:139521"/>
        <dbReference type="EC" id="1.11.1.7"/>
    </reaction>
</comment>
<feature type="binding site" evidence="17">
    <location>
        <position position="174"/>
    </location>
    <ligand>
        <name>Ca(2+)</name>
        <dbReference type="ChEBI" id="CHEBI:29108"/>
        <label>2</label>
    </ligand>
</feature>
<evidence type="ECO:0000256" key="3">
    <source>
        <dbReference type="ARBA" id="ARBA00006873"/>
    </source>
</evidence>
<evidence type="ECO:0000256" key="9">
    <source>
        <dbReference type="ARBA" id="ARBA00022837"/>
    </source>
</evidence>
<keyword evidence="11 17" id="KW-0408">Iron</keyword>
<keyword evidence="10 20" id="KW-0560">Oxidoreductase</keyword>
<dbReference type="GO" id="GO:0005576">
    <property type="term" value="C:extracellular region"/>
    <property type="evidence" value="ECO:0007669"/>
    <property type="project" value="UniProtKB-SubCell"/>
</dbReference>
<evidence type="ECO:0000256" key="16">
    <source>
        <dbReference type="PIRSR" id="PIRSR600823-2"/>
    </source>
</evidence>
<comment type="function">
    <text evidence="2">Removal of H(2)O(2), oxidation of toxic reductants, biosynthesis and degradation of lignin, suberization, auxin catabolism, response to environmental stresses such as wounding, pathogen attack and oxidative stress. These functions might be dependent on each isozyme/isoform in each plant tissue.</text>
</comment>
<feature type="binding site" evidence="17">
    <location>
        <position position="74"/>
    </location>
    <ligand>
        <name>Ca(2+)</name>
        <dbReference type="ChEBI" id="CHEBI:29108"/>
        <label>1</label>
    </ligand>
</feature>
<dbReference type="GO" id="GO:0006979">
    <property type="term" value="P:response to oxidative stress"/>
    <property type="evidence" value="ECO:0007669"/>
    <property type="project" value="UniProtKB-UniRule"/>
</dbReference>
<evidence type="ECO:0000256" key="17">
    <source>
        <dbReference type="PIRSR" id="PIRSR600823-3"/>
    </source>
</evidence>
<keyword evidence="14 20" id="KW-0376">Hydrogen peroxide</keyword>
<evidence type="ECO:0000256" key="6">
    <source>
        <dbReference type="ARBA" id="ARBA00022559"/>
    </source>
</evidence>
<evidence type="ECO:0000256" key="5">
    <source>
        <dbReference type="ARBA" id="ARBA00022525"/>
    </source>
</evidence>
<keyword evidence="5 20" id="KW-0964">Secreted</keyword>
<evidence type="ECO:0000256" key="13">
    <source>
        <dbReference type="ARBA" id="ARBA00023180"/>
    </source>
</evidence>
<keyword evidence="13" id="KW-0325">Glycoprotein</keyword>
<evidence type="ECO:0000256" key="19">
    <source>
        <dbReference type="PIRSR" id="PIRSR600823-5"/>
    </source>
</evidence>
<evidence type="ECO:0000256" key="18">
    <source>
        <dbReference type="PIRSR" id="PIRSR600823-4"/>
    </source>
</evidence>
<feature type="binding site" description="axial binding residue" evidence="17">
    <location>
        <position position="173"/>
    </location>
    <ligand>
        <name>heme b</name>
        <dbReference type="ChEBI" id="CHEBI:60344"/>
    </ligand>
    <ligandPart>
        <name>Fe</name>
        <dbReference type="ChEBI" id="CHEBI:18248"/>
    </ligandPart>
</feature>
<dbReference type="InterPro" id="IPR010255">
    <property type="entry name" value="Haem_peroxidase_sf"/>
</dbReference>
<evidence type="ECO:0000313" key="22">
    <source>
        <dbReference type="EMBL" id="CAI9261039.1"/>
    </source>
</evidence>
<feature type="binding site" evidence="16">
    <location>
        <position position="143"/>
    </location>
    <ligand>
        <name>substrate</name>
    </ligand>
</feature>
<dbReference type="EC" id="1.11.1.7" evidence="4 20"/>
<dbReference type="EMBL" id="OX465086">
    <property type="protein sequence ID" value="CAI9261039.1"/>
    <property type="molecule type" value="Genomic_DNA"/>
</dbReference>
<evidence type="ECO:0000256" key="15">
    <source>
        <dbReference type="PIRSR" id="PIRSR600823-1"/>
    </source>
</evidence>
<feature type="binding site" evidence="17">
    <location>
        <position position="224"/>
    </location>
    <ligand>
        <name>Ca(2+)</name>
        <dbReference type="ChEBI" id="CHEBI:29108"/>
        <label>2</label>
    </ligand>
</feature>
<feature type="disulfide bond" evidence="19">
    <location>
        <begin position="180"/>
        <end position="212"/>
    </location>
</feature>
<evidence type="ECO:0000256" key="8">
    <source>
        <dbReference type="ARBA" id="ARBA00022723"/>
    </source>
</evidence>
<name>A0AA35V370_LACSI</name>
<evidence type="ECO:0000256" key="10">
    <source>
        <dbReference type="ARBA" id="ARBA00023002"/>
    </source>
</evidence>
<dbReference type="InterPro" id="IPR019793">
    <property type="entry name" value="Peroxidases_heam-ligand_BS"/>
</dbReference>
<dbReference type="PRINTS" id="PR00461">
    <property type="entry name" value="PLPEROXIDASE"/>
</dbReference>
<evidence type="ECO:0000256" key="20">
    <source>
        <dbReference type="RuleBase" id="RU362060"/>
    </source>
</evidence>
<comment type="subcellular location">
    <subcellularLocation>
        <location evidence="20">Secreted</location>
    </subcellularLocation>
</comment>
<comment type="similarity">
    <text evidence="20">Belongs to the peroxidase family. Classical plant (class III) peroxidase subfamily.</text>
</comment>
<comment type="cofactor">
    <cofactor evidence="17 20">
        <name>heme b</name>
        <dbReference type="ChEBI" id="CHEBI:60344"/>
    </cofactor>
    <text evidence="17 20">Binds 1 heme b (iron(II)-protoporphyrin IX) group per subunit.</text>
</comment>
<dbReference type="PROSITE" id="PS50873">
    <property type="entry name" value="PEROXIDASE_4"/>
    <property type="match status" value="1"/>
</dbReference>
<feature type="domain" description="Plant heme peroxidase family profile" evidence="21">
    <location>
        <begin position="27"/>
        <end position="305"/>
    </location>
</feature>
<evidence type="ECO:0000313" key="23">
    <source>
        <dbReference type="Proteomes" id="UP001177003"/>
    </source>
</evidence>
<dbReference type="PANTHER" id="PTHR31235">
    <property type="entry name" value="PEROXIDASE 25-RELATED"/>
    <property type="match status" value="1"/>
</dbReference>
<keyword evidence="9 17" id="KW-0106">Calcium</keyword>
<evidence type="ECO:0000256" key="2">
    <source>
        <dbReference type="ARBA" id="ARBA00002322"/>
    </source>
</evidence>
<dbReference type="FunFam" id="1.10.420.10:FF:000008">
    <property type="entry name" value="Peroxidase"/>
    <property type="match status" value="1"/>
</dbReference>
<keyword evidence="23" id="KW-1185">Reference proteome</keyword>
<keyword evidence="20" id="KW-0732">Signal</keyword>
<proteinExistence type="inferred from homology"/>
<dbReference type="InterPro" id="IPR033905">
    <property type="entry name" value="Secretory_peroxidase"/>
</dbReference>
<dbReference type="GO" id="GO:0020037">
    <property type="term" value="F:heme binding"/>
    <property type="evidence" value="ECO:0007669"/>
    <property type="project" value="UniProtKB-UniRule"/>
</dbReference>
<gene>
    <name evidence="22" type="ORF">LSALG_LOCUS1847</name>
</gene>
<dbReference type="Gene3D" id="1.10.520.10">
    <property type="match status" value="2"/>
</dbReference>
<dbReference type="CDD" id="cd00693">
    <property type="entry name" value="secretory_peroxidase"/>
    <property type="match status" value="1"/>
</dbReference>
<dbReference type="AlphaFoldDB" id="A0AA35V370"/>
<feature type="active site" description="Proton acceptor" evidence="15">
    <location>
        <position position="68"/>
    </location>
</feature>
<dbReference type="SUPFAM" id="SSF48113">
    <property type="entry name" value="Heme-dependent peroxidases"/>
    <property type="match status" value="1"/>
</dbReference>
<dbReference type="InterPro" id="IPR002016">
    <property type="entry name" value="Haem_peroxidase"/>
</dbReference>
<evidence type="ECO:0000256" key="1">
    <source>
        <dbReference type="ARBA" id="ARBA00000189"/>
    </source>
</evidence>
<keyword evidence="12 19" id="KW-1015">Disulfide bond</keyword>
<feature type="disulfide bond" evidence="19">
    <location>
        <begin position="70"/>
        <end position="75"/>
    </location>
</feature>
<protein>
    <recommendedName>
        <fullName evidence="4 20">Peroxidase</fullName>
        <ecNumber evidence="4 20">1.11.1.7</ecNumber>
    </recommendedName>
</protein>
<feature type="signal peptide" evidence="20">
    <location>
        <begin position="1"/>
        <end position="25"/>
    </location>
</feature>
<evidence type="ECO:0000259" key="21">
    <source>
        <dbReference type="PROSITE" id="PS50873"/>
    </source>
</evidence>
<feature type="site" description="Transition state stabilizer" evidence="18">
    <location>
        <position position="64"/>
    </location>
</feature>
<comment type="similarity">
    <text evidence="3">Belongs to the peroxidase family. Ascorbate peroxidase subfamily.</text>
</comment>
<dbReference type="PROSITE" id="PS00435">
    <property type="entry name" value="PEROXIDASE_1"/>
    <property type="match status" value="1"/>
</dbReference>
<accession>A0AA35V370</accession>
<organism evidence="22 23">
    <name type="scientific">Lactuca saligna</name>
    <name type="common">Willowleaf lettuce</name>
    <dbReference type="NCBI Taxonomy" id="75948"/>
    <lineage>
        <taxon>Eukaryota</taxon>
        <taxon>Viridiplantae</taxon>
        <taxon>Streptophyta</taxon>
        <taxon>Embryophyta</taxon>
        <taxon>Tracheophyta</taxon>
        <taxon>Spermatophyta</taxon>
        <taxon>Magnoliopsida</taxon>
        <taxon>eudicotyledons</taxon>
        <taxon>Gunneridae</taxon>
        <taxon>Pentapetalae</taxon>
        <taxon>asterids</taxon>
        <taxon>campanulids</taxon>
        <taxon>Asterales</taxon>
        <taxon>Asteraceae</taxon>
        <taxon>Cichorioideae</taxon>
        <taxon>Cichorieae</taxon>
        <taxon>Lactucinae</taxon>
        <taxon>Lactuca</taxon>
    </lineage>
</organism>
<keyword evidence="7 20" id="KW-0349">Heme</keyword>